<evidence type="ECO:0000256" key="1">
    <source>
        <dbReference type="SAM" id="MobiDB-lite"/>
    </source>
</evidence>
<evidence type="ECO:0000313" key="3">
    <source>
        <dbReference type="EMBL" id="KAG5457575.1"/>
    </source>
</evidence>
<dbReference type="InterPro" id="IPR046341">
    <property type="entry name" value="SET_dom_sf"/>
</dbReference>
<comment type="caution">
    <text evidence="3">The sequence shown here is derived from an EMBL/GenBank/DDBJ whole genome shotgun (WGS) entry which is preliminary data.</text>
</comment>
<name>A0A8H7ZQX9_9FUNG</name>
<evidence type="ECO:0000259" key="2">
    <source>
        <dbReference type="Pfam" id="PF00856"/>
    </source>
</evidence>
<feature type="domain" description="SET" evidence="2">
    <location>
        <begin position="126"/>
        <end position="172"/>
    </location>
</feature>
<feature type="region of interest" description="Disordered" evidence="1">
    <location>
        <begin position="269"/>
        <end position="288"/>
    </location>
</feature>
<reference evidence="3 4" key="1">
    <citation type="journal article" name="Sci. Rep.">
        <title>Genome-scale phylogenetic analyses confirm Olpidium as the closest living zoosporic fungus to the non-flagellated, terrestrial fungi.</title>
        <authorList>
            <person name="Chang Y."/>
            <person name="Rochon D."/>
            <person name="Sekimoto S."/>
            <person name="Wang Y."/>
            <person name="Chovatia M."/>
            <person name="Sandor L."/>
            <person name="Salamov A."/>
            <person name="Grigoriev I.V."/>
            <person name="Stajich J.E."/>
            <person name="Spatafora J.W."/>
        </authorList>
    </citation>
    <scope>NUCLEOTIDE SEQUENCE [LARGE SCALE GENOMIC DNA]</scope>
    <source>
        <strain evidence="3">S191</strain>
    </source>
</reference>
<dbReference type="PANTHER" id="PTHR12197">
    <property type="entry name" value="HISTONE-LYSINE N-METHYLTRANSFERASE SMYD"/>
    <property type="match status" value="1"/>
</dbReference>
<dbReference type="Proteomes" id="UP000673691">
    <property type="component" value="Unassembled WGS sequence"/>
</dbReference>
<dbReference type="EMBL" id="JAEFCI010009831">
    <property type="protein sequence ID" value="KAG5457575.1"/>
    <property type="molecule type" value="Genomic_DNA"/>
</dbReference>
<dbReference type="InterPro" id="IPR050869">
    <property type="entry name" value="H3K4_H4K5_MeTrfase"/>
</dbReference>
<proteinExistence type="predicted"/>
<keyword evidence="4" id="KW-1185">Reference proteome</keyword>
<dbReference type="Pfam" id="PF00856">
    <property type="entry name" value="SET"/>
    <property type="match status" value="1"/>
</dbReference>
<dbReference type="OrthoDB" id="265717at2759"/>
<feature type="region of interest" description="Disordered" evidence="1">
    <location>
        <begin position="1"/>
        <end position="36"/>
    </location>
</feature>
<sequence>RASLVAAGADHAPTTGTAARSARKAAGHPTGRDEKGDSAMFERLRHHILDHSPAELLRYCLTAMLLADALELPPGEEVRLIAIAGRLRCNGFAVSVRESSDASHGTGSVVSYELARVGTAVYLACSNLNHSCSPGASVAFAQPTEGNRSAAAITVRTTRSHAPDEEICISYGPVAVEVGNLPGKSRFVGDVCERLRILREKYFFVCTCVACASAPSDKDADRPTAAGDGPAYRCVDYSKGISRCEAVVFEEDSRCPKCGNPVDLEKRAQAGAGNRRGGGGRDALRTRRSVRGAPLRVSPPEIQPDPRPVLRHHREHLLQAGPVPSGGPVLPNVNRYCVGTLRPGGRPDASREVQARYRAV</sequence>
<accession>A0A8H7ZQX9</accession>
<gene>
    <name evidence="3" type="ORF">BJ554DRAFT_2371</name>
</gene>
<protein>
    <recommendedName>
        <fullName evidence="2">SET domain-containing protein</fullName>
    </recommendedName>
</protein>
<feature type="non-terminal residue" evidence="3">
    <location>
        <position position="1"/>
    </location>
</feature>
<dbReference type="AlphaFoldDB" id="A0A8H7ZQX9"/>
<dbReference type="Gene3D" id="2.170.270.10">
    <property type="entry name" value="SET domain"/>
    <property type="match status" value="1"/>
</dbReference>
<dbReference type="InterPro" id="IPR001214">
    <property type="entry name" value="SET_dom"/>
</dbReference>
<dbReference type="SUPFAM" id="SSF82199">
    <property type="entry name" value="SET domain"/>
    <property type="match status" value="1"/>
</dbReference>
<evidence type="ECO:0000313" key="4">
    <source>
        <dbReference type="Proteomes" id="UP000673691"/>
    </source>
</evidence>
<organism evidence="3 4">
    <name type="scientific">Olpidium bornovanus</name>
    <dbReference type="NCBI Taxonomy" id="278681"/>
    <lineage>
        <taxon>Eukaryota</taxon>
        <taxon>Fungi</taxon>
        <taxon>Fungi incertae sedis</taxon>
        <taxon>Olpidiomycota</taxon>
        <taxon>Olpidiomycotina</taxon>
        <taxon>Olpidiomycetes</taxon>
        <taxon>Olpidiales</taxon>
        <taxon>Olpidiaceae</taxon>
        <taxon>Olpidium</taxon>
    </lineage>
</organism>